<dbReference type="InterPro" id="IPR047057">
    <property type="entry name" value="MerR_fam"/>
</dbReference>
<evidence type="ECO:0000256" key="2">
    <source>
        <dbReference type="ARBA" id="ARBA00023015"/>
    </source>
</evidence>
<feature type="region of interest" description="Disordered" evidence="5">
    <location>
        <begin position="114"/>
        <end position="134"/>
    </location>
</feature>
<sequence>MLISELAALTGMSAREPRHYEDRGLLVPARDGSGYRDYADSDVVRAAEIRTLISAGMSTSMIRRYLDCVRTGDHGMSVVMCPDLRAELDALARCLDARQAELREMRRRLDVLTSAEGGTTAAGPGPRLAMRTTP</sequence>
<dbReference type="Pfam" id="PF13411">
    <property type="entry name" value="MerR_1"/>
    <property type="match status" value="1"/>
</dbReference>
<feature type="compositionally biased region" description="Low complexity" evidence="5">
    <location>
        <begin position="117"/>
        <end position="126"/>
    </location>
</feature>
<dbReference type="SUPFAM" id="SSF46955">
    <property type="entry name" value="Putative DNA-binding domain"/>
    <property type="match status" value="1"/>
</dbReference>
<protein>
    <submittedName>
        <fullName evidence="7">DNA-binding transcriptional regulator, MerR family</fullName>
    </submittedName>
</protein>
<gene>
    <name evidence="7" type="ORF">SAMN05443665_106222</name>
</gene>
<keyword evidence="4" id="KW-0804">Transcription</keyword>
<dbReference type="RefSeq" id="WP_089330826.1">
    <property type="nucleotide sequence ID" value="NZ_FZOR01000062.1"/>
</dbReference>
<dbReference type="InterPro" id="IPR009061">
    <property type="entry name" value="DNA-bd_dom_put_sf"/>
</dbReference>
<evidence type="ECO:0000313" key="7">
    <source>
        <dbReference type="EMBL" id="SNT61206.1"/>
    </source>
</evidence>
<evidence type="ECO:0000256" key="5">
    <source>
        <dbReference type="SAM" id="MobiDB-lite"/>
    </source>
</evidence>
<dbReference type="Proteomes" id="UP000198318">
    <property type="component" value="Unassembled WGS sequence"/>
</dbReference>
<feature type="domain" description="HTH merR-type" evidence="6">
    <location>
        <begin position="1"/>
        <end position="68"/>
    </location>
</feature>
<dbReference type="GO" id="GO:0003677">
    <property type="term" value="F:DNA binding"/>
    <property type="evidence" value="ECO:0007669"/>
    <property type="project" value="UniProtKB-KW"/>
</dbReference>
<keyword evidence="1" id="KW-0678">Repressor</keyword>
<dbReference type="PRINTS" id="PR00040">
    <property type="entry name" value="HTHMERR"/>
</dbReference>
<evidence type="ECO:0000259" key="6">
    <source>
        <dbReference type="PROSITE" id="PS50937"/>
    </source>
</evidence>
<dbReference type="PANTHER" id="PTHR30204:SF69">
    <property type="entry name" value="MERR-FAMILY TRANSCRIPTIONAL REGULATOR"/>
    <property type="match status" value="1"/>
</dbReference>
<dbReference type="OrthoDB" id="5296483at2"/>
<dbReference type="Gene3D" id="1.10.1660.10">
    <property type="match status" value="1"/>
</dbReference>
<reference evidence="7 8" key="1">
    <citation type="submission" date="2017-06" db="EMBL/GenBank/DDBJ databases">
        <authorList>
            <person name="Kim H.J."/>
            <person name="Triplett B.A."/>
        </authorList>
    </citation>
    <scope>NUCLEOTIDE SEQUENCE [LARGE SCALE GENOMIC DNA]</scope>
    <source>
        <strain evidence="7 8">DSM 44715</strain>
    </source>
</reference>
<proteinExistence type="predicted"/>
<organism evidence="7 8">
    <name type="scientific">Actinomadura meyerae</name>
    <dbReference type="NCBI Taxonomy" id="240840"/>
    <lineage>
        <taxon>Bacteria</taxon>
        <taxon>Bacillati</taxon>
        <taxon>Actinomycetota</taxon>
        <taxon>Actinomycetes</taxon>
        <taxon>Streptosporangiales</taxon>
        <taxon>Thermomonosporaceae</taxon>
        <taxon>Actinomadura</taxon>
    </lineage>
</organism>
<evidence type="ECO:0000256" key="1">
    <source>
        <dbReference type="ARBA" id="ARBA00022491"/>
    </source>
</evidence>
<evidence type="ECO:0000313" key="8">
    <source>
        <dbReference type="Proteomes" id="UP000198318"/>
    </source>
</evidence>
<keyword evidence="8" id="KW-1185">Reference proteome</keyword>
<dbReference type="AlphaFoldDB" id="A0A239P2A9"/>
<dbReference type="PANTHER" id="PTHR30204">
    <property type="entry name" value="REDOX-CYCLING DRUG-SENSING TRANSCRIPTIONAL ACTIVATOR SOXR"/>
    <property type="match status" value="1"/>
</dbReference>
<accession>A0A239P2A9</accession>
<evidence type="ECO:0000256" key="3">
    <source>
        <dbReference type="ARBA" id="ARBA00023125"/>
    </source>
</evidence>
<dbReference type="SMART" id="SM00422">
    <property type="entry name" value="HTH_MERR"/>
    <property type="match status" value="1"/>
</dbReference>
<dbReference type="PROSITE" id="PS50937">
    <property type="entry name" value="HTH_MERR_2"/>
    <property type="match status" value="1"/>
</dbReference>
<dbReference type="InterPro" id="IPR000551">
    <property type="entry name" value="MerR-type_HTH_dom"/>
</dbReference>
<dbReference type="GO" id="GO:0003700">
    <property type="term" value="F:DNA-binding transcription factor activity"/>
    <property type="evidence" value="ECO:0007669"/>
    <property type="project" value="InterPro"/>
</dbReference>
<evidence type="ECO:0000256" key="4">
    <source>
        <dbReference type="ARBA" id="ARBA00023163"/>
    </source>
</evidence>
<dbReference type="EMBL" id="FZOR01000062">
    <property type="protein sequence ID" value="SNT61206.1"/>
    <property type="molecule type" value="Genomic_DNA"/>
</dbReference>
<keyword evidence="3 7" id="KW-0238">DNA-binding</keyword>
<name>A0A239P2A9_9ACTN</name>
<keyword evidence="2" id="KW-0805">Transcription regulation</keyword>